<dbReference type="GO" id="GO:0009190">
    <property type="term" value="P:cyclic nucleotide biosynthetic process"/>
    <property type="evidence" value="ECO:0007669"/>
    <property type="project" value="InterPro"/>
</dbReference>
<dbReference type="EMBL" id="RBVX01000013">
    <property type="protein sequence ID" value="RSL32672.1"/>
    <property type="molecule type" value="Genomic_DNA"/>
</dbReference>
<accession>A0A3R9P8I1</accession>
<proteinExistence type="predicted"/>
<dbReference type="RefSeq" id="WP_125556592.1">
    <property type="nucleotide sequence ID" value="NZ_RBVX01000013.1"/>
</dbReference>
<gene>
    <name evidence="2" type="ORF">D7Z54_14580</name>
</gene>
<feature type="domain" description="Guanylate cyclase" evidence="1">
    <location>
        <begin position="52"/>
        <end position="185"/>
    </location>
</feature>
<dbReference type="SUPFAM" id="SSF55073">
    <property type="entry name" value="Nucleotide cyclase"/>
    <property type="match status" value="1"/>
</dbReference>
<dbReference type="InterPro" id="IPR029787">
    <property type="entry name" value="Nucleotide_cyclase"/>
</dbReference>
<evidence type="ECO:0000259" key="1">
    <source>
        <dbReference type="PROSITE" id="PS50125"/>
    </source>
</evidence>
<dbReference type="AlphaFoldDB" id="A0A3R9P8I1"/>
<dbReference type="GO" id="GO:0004016">
    <property type="term" value="F:adenylate cyclase activity"/>
    <property type="evidence" value="ECO:0007669"/>
    <property type="project" value="UniProtKB-ARBA"/>
</dbReference>
<dbReference type="GO" id="GO:0035556">
    <property type="term" value="P:intracellular signal transduction"/>
    <property type="evidence" value="ECO:0007669"/>
    <property type="project" value="InterPro"/>
</dbReference>
<dbReference type="InterPro" id="IPR001054">
    <property type="entry name" value="A/G_cyclase"/>
</dbReference>
<dbReference type="PROSITE" id="PS50125">
    <property type="entry name" value="GUANYLATE_CYCLASE_2"/>
    <property type="match status" value="1"/>
</dbReference>
<name>A0A3R9P8I1_9BACI</name>
<dbReference type="Proteomes" id="UP000275076">
    <property type="component" value="Unassembled WGS sequence"/>
</dbReference>
<dbReference type="OrthoDB" id="8776790at2"/>
<reference evidence="2 3" key="1">
    <citation type="submission" date="2018-10" db="EMBL/GenBank/DDBJ databases">
        <title>Draft genome sequence of Bacillus salarius IM0101, isolated from a hypersaline soil in Inner Mongolia, China.</title>
        <authorList>
            <person name="Yamprayoonswat W."/>
            <person name="Boonvisut S."/>
            <person name="Jumpathong W."/>
            <person name="Sittihan S."/>
            <person name="Ruangsuj P."/>
            <person name="Wanthongcharoen S."/>
            <person name="Thongpramul N."/>
            <person name="Pimmason S."/>
            <person name="Yu B."/>
            <person name="Yasawong M."/>
        </authorList>
    </citation>
    <scope>NUCLEOTIDE SEQUENCE [LARGE SCALE GENOMIC DNA]</scope>
    <source>
        <strain evidence="2 3">IM0101</strain>
    </source>
</reference>
<sequence length="241" mass="27513">MESNYKNYSVSDSSKRIDDILNAPYLNYEEVDEIPKREDLTFTNGYYINMTGALFVDIRESSELTDEHKRPKLAKLYRSFISETVAVLNSNIFCKEINIEGDSVAGFFSCNAIEKIETMITTAAEINTLIKMLNFKFKSHDITEISVGIGITFGRSLMIKAGYYGSKINEIVWMGDVVNRASKLCNEAGKNSNDSILIDADVYNNISSYYKEWFSIRLLDPSSYEGDIYLIEMQEWVDQNC</sequence>
<protein>
    <submittedName>
        <fullName evidence="2">Adenylate/guanylate cyclase domain-containing protein</fullName>
    </submittedName>
</protein>
<organism evidence="2 3">
    <name type="scientific">Salibacterium salarium</name>
    <dbReference type="NCBI Taxonomy" id="284579"/>
    <lineage>
        <taxon>Bacteria</taxon>
        <taxon>Bacillati</taxon>
        <taxon>Bacillota</taxon>
        <taxon>Bacilli</taxon>
        <taxon>Bacillales</taxon>
        <taxon>Bacillaceae</taxon>
    </lineage>
</organism>
<keyword evidence="3" id="KW-1185">Reference proteome</keyword>
<dbReference type="Pfam" id="PF00211">
    <property type="entry name" value="Guanylate_cyc"/>
    <property type="match status" value="1"/>
</dbReference>
<dbReference type="Gene3D" id="3.30.70.1230">
    <property type="entry name" value="Nucleotide cyclase"/>
    <property type="match status" value="1"/>
</dbReference>
<evidence type="ECO:0000313" key="3">
    <source>
        <dbReference type="Proteomes" id="UP000275076"/>
    </source>
</evidence>
<evidence type="ECO:0000313" key="2">
    <source>
        <dbReference type="EMBL" id="RSL32672.1"/>
    </source>
</evidence>
<comment type="caution">
    <text evidence="2">The sequence shown here is derived from an EMBL/GenBank/DDBJ whole genome shotgun (WGS) entry which is preliminary data.</text>
</comment>